<dbReference type="GO" id="GO:0015986">
    <property type="term" value="P:proton motive force-driven ATP synthesis"/>
    <property type="evidence" value="ECO:0007669"/>
    <property type="project" value="InterPro"/>
</dbReference>
<dbReference type="GO" id="GO:0015078">
    <property type="term" value="F:proton transmembrane transporter activity"/>
    <property type="evidence" value="ECO:0007669"/>
    <property type="project" value="InterPro"/>
</dbReference>
<evidence type="ECO:0000256" key="10">
    <source>
        <dbReference type="ARBA" id="ARBA00023128"/>
    </source>
</evidence>
<gene>
    <name evidence="14" type="primary">ATP8</name>
</gene>
<proteinExistence type="inferred from homology"/>
<dbReference type="Pfam" id="PF00895">
    <property type="entry name" value="ATP-synt_8"/>
    <property type="match status" value="1"/>
</dbReference>
<evidence type="ECO:0000256" key="2">
    <source>
        <dbReference type="ARBA" id="ARBA00008892"/>
    </source>
</evidence>
<evidence type="ECO:0000313" key="14">
    <source>
        <dbReference type="EMBL" id="AII02554.1"/>
    </source>
</evidence>
<evidence type="ECO:0000256" key="6">
    <source>
        <dbReference type="ARBA" id="ARBA00022692"/>
    </source>
</evidence>
<evidence type="ECO:0000256" key="9">
    <source>
        <dbReference type="ARBA" id="ARBA00023065"/>
    </source>
</evidence>
<sequence>MPQMMPINWMISFIFIIIIFITFCIMNYYIFINKNNNNNVNKIYYKNKLINWKW</sequence>
<evidence type="ECO:0000256" key="13">
    <source>
        <dbReference type="SAM" id="Phobius"/>
    </source>
</evidence>
<keyword evidence="4 12" id="KW-0813">Transport</keyword>
<reference evidence="14" key="1">
    <citation type="journal article" date="2014" name="Mol. Phylogenet. Evol.">
        <title>Towards a mitogenomic phylogeny of Lepidoptera.</title>
        <authorList>
            <person name="Timmermans M.J."/>
            <person name="Lees D.C."/>
            <person name="Simonsen T.J."/>
        </authorList>
    </citation>
    <scope>NUCLEOTIDE SEQUENCE</scope>
</reference>
<geneLocation type="mitochondrion" evidence="14"/>
<feature type="transmembrane region" description="Helical" evidence="13">
    <location>
        <begin position="7"/>
        <end position="31"/>
    </location>
</feature>
<keyword evidence="9 12" id="KW-0406">Ion transport</keyword>
<evidence type="ECO:0000256" key="12">
    <source>
        <dbReference type="RuleBase" id="RU003661"/>
    </source>
</evidence>
<dbReference type="EMBL" id="KJ508062">
    <property type="protein sequence ID" value="AII02554.1"/>
    <property type="molecule type" value="Genomic_DNA"/>
</dbReference>
<dbReference type="GO" id="GO:0031966">
    <property type="term" value="C:mitochondrial membrane"/>
    <property type="evidence" value="ECO:0007669"/>
    <property type="project" value="UniProtKB-SubCell"/>
</dbReference>
<evidence type="ECO:0000256" key="1">
    <source>
        <dbReference type="ARBA" id="ARBA00004304"/>
    </source>
</evidence>
<keyword evidence="10 12" id="KW-0496">Mitochondrion</keyword>
<evidence type="ECO:0000256" key="4">
    <source>
        <dbReference type="ARBA" id="ARBA00022448"/>
    </source>
</evidence>
<keyword evidence="8 13" id="KW-1133">Transmembrane helix</keyword>
<evidence type="ECO:0000256" key="3">
    <source>
        <dbReference type="ARBA" id="ARBA00011291"/>
    </source>
</evidence>
<evidence type="ECO:0000256" key="8">
    <source>
        <dbReference type="ARBA" id="ARBA00022989"/>
    </source>
</evidence>
<comment type="similarity">
    <text evidence="2 12">Belongs to the ATPase protein 8 family.</text>
</comment>
<organism evidence="14">
    <name type="scientific">Urodus decens</name>
    <dbReference type="NCBI Taxonomy" id="655053"/>
    <lineage>
        <taxon>Eukaryota</taxon>
        <taxon>Metazoa</taxon>
        <taxon>Ecdysozoa</taxon>
        <taxon>Arthropoda</taxon>
        <taxon>Hexapoda</taxon>
        <taxon>Insecta</taxon>
        <taxon>Pterygota</taxon>
        <taxon>Neoptera</taxon>
        <taxon>Endopterygota</taxon>
        <taxon>Lepidoptera</taxon>
        <taxon>Glossata</taxon>
        <taxon>Ditrysia</taxon>
        <taxon>Urodoidea</taxon>
        <taxon>Urodidae</taxon>
        <taxon>Urodus</taxon>
    </lineage>
</organism>
<keyword evidence="11 13" id="KW-0472">Membrane</keyword>
<dbReference type="GO" id="GO:0045259">
    <property type="term" value="C:proton-transporting ATP synthase complex"/>
    <property type="evidence" value="ECO:0007669"/>
    <property type="project" value="UniProtKB-KW"/>
</dbReference>
<dbReference type="AlphaFoldDB" id="A0A076E8S1"/>
<keyword evidence="6 12" id="KW-0812">Transmembrane</keyword>
<accession>A0A076E8S1</accession>
<protein>
    <recommendedName>
        <fullName evidence="12">ATP synthase complex subunit 8</fullName>
    </recommendedName>
</protein>
<keyword evidence="7 12" id="KW-0375">Hydrogen ion transport</keyword>
<evidence type="ECO:0000256" key="7">
    <source>
        <dbReference type="ARBA" id="ARBA00022781"/>
    </source>
</evidence>
<comment type="subcellular location">
    <subcellularLocation>
        <location evidence="1 12">Mitochondrion membrane</location>
        <topology evidence="1 12">Single-pass membrane protein</topology>
    </subcellularLocation>
</comment>
<evidence type="ECO:0000256" key="11">
    <source>
        <dbReference type="ARBA" id="ARBA00023136"/>
    </source>
</evidence>
<comment type="subunit">
    <text evidence="3">F-type ATPases have 2 components, CF(1) - the catalytic core - and CF(0) - the membrane proton channel.</text>
</comment>
<evidence type="ECO:0000256" key="5">
    <source>
        <dbReference type="ARBA" id="ARBA00022547"/>
    </source>
</evidence>
<name>A0A076E8S1_9NEOP</name>
<keyword evidence="5 12" id="KW-0138">CF(0)</keyword>
<dbReference type="InterPro" id="IPR001421">
    <property type="entry name" value="ATP8_metazoa"/>
</dbReference>